<proteinExistence type="predicted"/>
<keyword evidence="2" id="KW-0472">Membrane</keyword>
<keyword evidence="2" id="KW-0812">Transmembrane</keyword>
<keyword evidence="2" id="KW-1133">Transmembrane helix</keyword>
<evidence type="ECO:0008006" key="5">
    <source>
        <dbReference type="Google" id="ProtNLM"/>
    </source>
</evidence>
<feature type="compositionally biased region" description="Basic and acidic residues" evidence="1">
    <location>
        <begin position="112"/>
        <end position="121"/>
    </location>
</feature>
<dbReference type="AlphaFoldDB" id="A0A9P6R7P4"/>
<dbReference type="GO" id="GO:0016020">
    <property type="term" value="C:membrane"/>
    <property type="evidence" value="ECO:0007669"/>
    <property type="project" value="InterPro"/>
</dbReference>
<feature type="region of interest" description="Disordered" evidence="1">
    <location>
        <begin position="112"/>
        <end position="145"/>
    </location>
</feature>
<evidence type="ECO:0000313" key="3">
    <source>
        <dbReference type="EMBL" id="KAG0313682.1"/>
    </source>
</evidence>
<evidence type="ECO:0000256" key="2">
    <source>
        <dbReference type="SAM" id="Phobius"/>
    </source>
</evidence>
<dbReference type="OrthoDB" id="6474464at2759"/>
<dbReference type="EMBL" id="JAAAIN010000499">
    <property type="protein sequence ID" value="KAG0313682.1"/>
    <property type="molecule type" value="Genomic_DNA"/>
</dbReference>
<dbReference type="Proteomes" id="UP000823405">
    <property type="component" value="Unassembled WGS sequence"/>
</dbReference>
<accession>A0A9P6R7P4</accession>
<dbReference type="InterPro" id="IPR006813">
    <property type="entry name" value="Glyco_trans_17"/>
</dbReference>
<dbReference type="PANTHER" id="PTHR12224">
    <property type="entry name" value="BETA-1,4-MANNOSYL-GLYCOPROTEIN BETA-1,4-N-ACETYLGLUCOSAMINYL-TRANSFERASE"/>
    <property type="match status" value="1"/>
</dbReference>
<gene>
    <name evidence="3" type="ORF">BGZ97_009989</name>
</gene>
<reference evidence="3" key="1">
    <citation type="journal article" date="2020" name="Fungal Divers.">
        <title>Resolving the Mortierellaceae phylogeny through synthesis of multi-gene phylogenetics and phylogenomics.</title>
        <authorList>
            <person name="Vandepol N."/>
            <person name="Liber J."/>
            <person name="Desiro A."/>
            <person name="Na H."/>
            <person name="Kennedy M."/>
            <person name="Barry K."/>
            <person name="Grigoriev I.V."/>
            <person name="Miller A.N."/>
            <person name="O'Donnell K."/>
            <person name="Stajich J.E."/>
            <person name="Bonito G."/>
        </authorList>
    </citation>
    <scope>NUCLEOTIDE SEQUENCE</scope>
    <source>
        <strain evidence="3">NVP60</strain>
    </source>
</reference>
<evidence type="ECO:0000313" key="4">
    <source>
        <dbReference type="Proteomes" id="UP000823405"/>
    </source>
</evidence>
<dbReference type="Pfam" id="PF04724">
    <property type="entry name" value="Glyco_transf_17"/>
    <property type="match status" value="1"/>
</dbReference>
<sequence length="522" mass="60995">MTISITMESDLGSPLSPYQQAAPQWHKRIFTRRLAKRLLIVLISLTALFIAIELYHIDKSKLPTNWRSPFFSSLTPTQAPPPATQSSVKGLIHANEFRQSLNRTRLKEIEQANAHRFESEKSPSLTEPYPTFTDDPETLPPDGQRRPRARVIDIIPVNDDIDMLEVRMEELDSVVDLFVIVESEFTFTHQPKPLYFRKNKSRFKKFANKTLALFVHEMSWESRERILQETLYNITWAPEVHERSLGMRVALKESQAQTGDWIIYSDLEEIPRKEVIAALHGVDSDREEDRSYRSGRDRSLKVLPRGKDLYRLNCAFYEYSFEYQFEKQKWNGPVVFRYFKQNSTVYDDFVALSQPHLPVLPADQDQQLVSSPEIPLPPPSVPVRIRPTAAEVFENFKDKDIAYYENWVNASNRTAAEIKTYKDTMKNLWIDGGFKARWLRDNIDVPLLNEACWHCTYCRANISQILYKLRSSSDQEHNQPRIANKAWILDHKRTGRDLFNRPGYELRYIADNYDVPDFLNQD</sequence>
<feature type="transmembrane region" description="Helical" evidence="2">
    <location>
        <begin position="38"/>
        <end position="57"/>
    </location>
</feature>
<dbReference type="PANTHER" id="PTHR12224:SF0">
    <property type="entry name" value="BETA-1,4-MANNOSYL-GLYCOPROTEIN 4-BETA-N-ACETYLGLUCOSAMINYLTRANSFERASE"/>
    <property type="match status" value="1"/>
</dbReference>
<name>A0A9P6R7P4_9FUNG</name>
<dbReference type="GO" id="GO:0006044">
    <property type="term" value="P:N-acetylglucosamine metabolic process"/>
    <property type="evidence" value="ECO:0007669"/>
    <property type="project" value="TreeGrafter"/>
</dbReference>
<dbReference type="GO" id="GO:0003830">
    <property type="term" value="F:beta-1,4-mannosylglycoprotein 4-beta-N-acetylglucosaminyltransferase activity"/>
    <property type="evidence" value="ECO:0007669"/>
    <property type="project" value="InterPro"/>
</dbReference>
<evidence type="ECO:0000256" key="1">
    <source>
        <dbReference type="SAM" id="MobiDB-lite"/>
    </source>
</evidence>
<keyword evidence="4" id="KW-1185">Reference proteome</keyword>
<protein>
    <recommendedName>
        <fullName evidence="5">Glycosyltransferase family 17 protein</fullName>
    </recommendedName>
</protein>
<comment type="caution">
    <text evidence="3">The sequence shown here is derived from an EMBL/GenBank/DDBJ whole genome shotgun (WGS) entry which is preliminary data.</text>
</comment>
<organism evidence="3 4">
    <name type="scientific">Linnemannia gamsii</name>
    <dbReference type="NCBI Taxonomy" id="64522"/>
    <lineage>
        <taxon>Eukaryota</taxon>
        <taxon>Fungi</taxon>
        <taxon>Fungi incertae sedis</taxon>
        <taxon>Mucoromycota</taxon>
        <taxon>Mortierellomycotina</taxon>
        <taxon>Mortierellomycetes</taxon>
        <taxon>Mortierellales</taxon>
        <taxon>Mortierellaceae</taxon>
        <taxon>Linnemannia</taxon>
    </lineage>
</organism>